<evidence type="ECO:0000313" key="9">
    <source>
        <dbReference type="EMBL" id="TFF25081.1"/>
    </source>
</evidence>
<keyword evidence="4 7" id="KW-0501">Molybdenum cofactor biosynthesis</keyword>
<sequence length="169" mass="17644">MSGGDPGGARLTHIDQSGKAAMVDVGDKAETERLAEAEGLVRMKPETLALIEAGEAKKGDVVGVARIAGIMAAKRTHELIPLCHALLLSKIGVEIEPEPALPGLRVTATAKLAGRTGVEMEALTAVSVACLTIYDMAKAVDRTMEITGIRLLAKSGGRSGDFRAEVSRK</sequence>
<dbReference type="PANTHER" id="PTHR22960">
    <property type="entry name" value="MOLYBDOPTERIN COFACTOR SYNTHESIS PROTEIN A"/>
    <property type="match status" value="1"/>
</dbReference>
<evidence type="ECO:0000256" key="7">
    <source>
        <dbReference type="HAMAP-Rule" id="MF_01224"/>
    </source>
</evidence>
<evidence type="ECO:0000256" key="1">
    <source>
        <dbReference type="ARBA" id="ARBA00001637"/>
    </source>
</evidence>
<dbReference type="OrthoDB" id="9794429at2"/>
<comment type="similarity">
    <text evidence="7">Belongs to the MoaC family.</text>
</comment>
<dbReference type="InterPro" id="IPR002820">
    <property type="entry name" value="Mopterin_CF_biosynth-C_dom"/>
</dbReference>
<dbReference type="InterPro" id="IPR023045">
    <property type="entry name" value="MoaC"/>
</dbReference>
<proteinExistence type="inferred from homology"/>
<protein>
    <recommendedName>
        <fullName evidence="3 7">Cyclic pyranopterin monophosphate synthase</fullName>
        <ecNumber evidence="3 7">4.6.1.17</ecNumber>
    </recommendedName>
    <alternativeName>
        <fullName evidence="7">Molybdenum cofactor biosynthesis protein C</fullName>
    </alternativeName>
</protein>
<evidence type="ECO:0000259" key="8">
    <source>
        <dbReference type="Pfam" id="PF01967"/>
    </source>
</evidence>
<dbReference type="GO" id="GO:0061799">
    <property type="term" value="F:cyclic pyranopterin monophosphate synthase activity"/>
    <property type="evidence" value="ECO:0007669"/>
    <property type="project" value="UniProtKB-UniRule"/>
</dbReference>
<dbReference type="AlphaFoldDB" id="A0A4Y8RP47"/>
<evidence type="ECO:0000256" key="2">
    <source>
        <dbReference type="ARBA" id="ARBA00005046"/>
    </source>
</evidence>
<name>A0A4Y8RP47_9HYPH</name>
<evidence type="ECO:0000256" key="4">
    <source>
        <dbReference type="ARBA" id="ARBA00023150"/>
    </source>
</evidence>
<dbReference type="UniPathway" id="UPA00344"/>
<evidence type="ECO:0000256" key="5">
    <source>
        <dbReference type="ARBA" id="ARBA00023239"/>
    </source>
</evidence>
<dbReference type="InterPro" id="IPR047594">
    <property type="entry name" value="MoaC_bact/euk"/>
</dbReference>
<comment type="catalytic activity">
    <reaction evidence="1 7">
        <text>(8S)-3',8-cyclo-7,8-dihydroguanosine 5'-triphosphate = cyclic pyranopterin phosphate + diphosphate</text>
        <dbReference type="Rhea" id="RHEA:49580"/>
        <dbReference type="ChEBI" id="CHEBI:33019"/>
        <dbReference type="ChEBI" id="CHEBI:59648"/>
        <dbReference type="ChEBI" id="CHEBI:131766"/>
        <dbReference type="EC" id="4.6.1.17"/>
    </reaction>
</comment>
<dbReference type="HAMAP" id="MF_01224_B">
    <property type="entry name" value="MoaC_B"/>
    <property type="match status" value="1"/>
</dbReference>
<keyword evidence="10" id="KW-1185">Reference proteome</keyword>
<accession>A0A4Y8RP47</accession>
<comment type="caution">
    <text evidence="9">The sequence shown here is derived from an EMBL/GenBank/DDBJ whole genome shotgun (WGS) entry which is preliminary data.</text>
</comment>
<dbReference type="CDD" id="cd01420">
    <property type="entry name" value="MoaC_PE"/>
    <property type="match status" value="1"/>
</dbReference>
<dbReference type="NCBIfam" id="NF006870">
    <property type="entry name" value="PRK09364.1"/>
    <property type="match status" value="1"/>
</dbReference>
<organism evidence="9 10">
    <name type="scientific">Jiella endophytica</name>
    <dbReference type="NCBI Taxonomy" id="2558362"/>
    <lineage>
        <taxon>Bacteria</taxon>
        <taxon>Pseudomonadati</taxon>
        <taxon>Pseudomonadota</taxon>
        <taxon>Alphaproteobacteria</taxon>
        <taxon>Hyphomicrobiales</taxon>
        <taxon>Aurantimonadaceae</taxon>
        <taxon>Jiella</taxon>
    </lineage>
</organism>
<evidence type="ECO:0000313" key="10">
    <source>
        <dbReference type="Proteomes" id="UP000298179"/>
    </source>
</evidence>
<feature type="domain" description="Molybdopterin cofactor biosynthesis C (MoaC)" evidence="8">
    <location>
        <begin position="22"/>
        <end position="157"/>
    </location>
</feature>
<dbReference type="NCBIfam" id="TIGR00581">
    <property type="entry name" value="moaC"/>
    <property type="match status" value="1"/>
</dbReference>
<comment type="subunit">
    <text evidence="7">Homohexamer; trimer of dimers.</text>
</comment>
<comment type="pathway">
    <text evidence="2 7">Cofactor biosynthesis; molybdopterin biosynthesis.</text>
</comment>
<dbReference type="RefSeq" id="WP_134761251.1">
    <property type="nucleotide sequence ID" value="NZ_SOZD01000002.1"/>
</dbReference>
<dbReference type="EC" id="4.6.1.17" evidence="3 7"/>
<feature type="active site" evidence="7">
    <location>
        <position position="135"/>
    </location>
</feature>
<dbReference type="GO" id="GO:0006777">
    <property type="term" value="P:Mo-molybdopterin cofactor biosynthetic process"/>
    <property type="evidence" value="ECO:0007669"/>
    <property type="project" value="UniProtKB-UniRule"/>
</dbReference>
<dbReference type="SUPFAM" id="SSF55040">
    <property type="entry name" value="Molybdenum cofactor biosynthesis protein C, MoaC"/>
    <property type="match status" value="1"/>
</dbReference>
<dbReference type="Pfam" id="PF01967">
    <property type="entry name" value="MoaC"/>
    <property type="match status" value="1"/>
</dbReference>
<dbReference type="EMBL" id="SOZD01000002">
    <property type="protein sequence ID" value="TFF25081.1"/>
    <property type="molecule type" value="Genomic_DNA"/>
</dbReference>
<dbReference type="Gene3D" id="3.30.70.640">
    <property type="entry name" value="Molybdopterin cofactor biosynthesis C (MoaC) domain"/>
    <property type="match status" value="1"/>
</dbReference>
<feature type="binding site" evidence="7">
    <location>
        <begin position="82"/>
        <end position="84"/>
    </location>
    <ligand>
        <name>substrate</name>
    </ligand>
</feature>
<evidence type="ECO:0000256" key="6">
    <source>
        <dbReference type="ARBA" id="ARBA00055087"/>
    </source>
</evidence>
<feature type="binding site" evidence="7">
    <location>
        <begin position="120"/>
        <end position="121"/>
    </location>
    <ligand>
        <name>substrate</name>
    </ligand>
</feature>
<evidence type="ECO:0000256" key="3">
    <source>
        <dbReference type="ARBA" id="ARBA00012575"/>
    </source>
</evidence>
<gene>
    <name evidence="7 9" type="primary">moaC</name>
    <name evidence="9" type="ORF">E3C22_06790</name>
</gene>
<keyword evidence="5 7" id="KW-0456">Lyase</keyword>
<reference evidence="9 10" key="1">
    <citation type="submission" date="2019-03" db="EMBL/GenBank/DDBJ databases">
        <title>Jiella endophytica sp. nov., a novel endophytic bacterium isolated from root of Ficus microcarpa Linn. f.</title>
        <authorList>
            <person name="Tuo L."/>
        </authorList>
    </citation>
    <scope>NUCLEOTIDE SEQUENCE [LARGE SCALE GENOMIC DNA]</scope>
    <source>
        <strain evidence="9 10">CBS5Q-3</strain>
    </source>
</reference>
<dbReference type="Proteomes" id="UP000298179">
    <property type="component" value="Unassembled WGS sequence"/>
</dbReference>
<dbReference type="InterPro" id="IPR050105">
    <property type="entry name" value="MoCo_biosynth_MoaA/MoaC"/>
</dbReference>
<comment type="function">
    <text evidence="6 7">Catalyzes the conversion of (8S)-3',8-cyclo-7,8-dihydroguanosine 5'-triphosphate to cyclic pyranopterin monophosphate (cPMP).</text>
</comment>
<dbReference type="InterPro" id="IPR036522">
    <property type="entry name" value="MoaC_sf"/>
</dbReference>